<sequence length="45" mass="5137">MFLLEYKRTFSSVHTKTKFPPISSSIASKSRVCSQCINNHKSFSI</sequence>
<proteinExistence type="predicted"/>
<name>A0A2P2P8V5_RHIMU</name>
<protein>
    <submittedName>
        <fullName evidence="1">Uncharacterized protein</fullName>
    </submittedName>
</protein>
<organism evidence="1">
    <name type="scientific">Rhizophora mucronata</name>
    <name type="common">Asiatic mangrove</name>
    <dbReference type="NCBI Taxonomy" id="61149"/>
    <lineage>
        <taxon>Eukaryota</taxon>
        <taxon>Viridiplantae</taxon>
        <taxon>Streptophyta</taxon>
        <taxon>Embryophyta</taxon>
        <taxon>Tracheophyta</taxon>
        <taxon>Spermatophyta</taxon>
        <taxon>Magnoliopsida</taxon>
        <taxon>eudicotyledons</taxon>
        <taxon>Gunneridae</taxon>
        <taxon>Pentapetalae</taxon>
        <taxon>rosids</taxon>
        <taxon>fabids</taxon>
        <taxon>Malpighiales</taxon>
        <taxon>Rhizophoraceae</taxon>
        <taxon>Rhizophora</taxon>
    </lineage>
</organism>
<dbReference type="EMBL" id="GGEC01070609">
    <property type="protein sequence ID" value="MBX51093.1"/>
    <property type="molecule type" value="Transcribed_RNA"/>
</dbReference>
<dbReference type="AlphaFoldDB" id="A0A2P2P8V5"/>
<evidence type="ECO:0000313" key="1">
    <source>
        <dbReference type="EMBL" id="MBX51093.1"/>
    </source>
</evidence>
<accession>A0A2P2P8V5</accession>
<reference evidence="1" key="1">
    <citation type="submission" date="2018-02" db="EMBL/GenBank/DDBJ databases">
        <title>Rhizophora mucronata_Transcriptome.</title>
        <authorList>
            <person name="Meera S.P."/>
            <person name="Sreeshan A."/>
            <person name="Augustine A."/>
        </authorList>
    </citation>
    <scope>NUCLEOTIDE SEQUENCE</scope>
    <source>
        <tissue evidence="1">Leaf</tissue>
    </source>
</reference>